<dbReference type="EMBL" id="CP137642">
    <property type="protein sequence ID" value="WOX57350.1"/>
    <property type="molecule type" value="Genomic_DNA"/>
</dbReference>
<dbReference type="AlphaFoldDB" id="A0AAX4FTX2"/>
<keyword evidence="3" id="KW-1185">Reference proteome</keyword>
<evidence type="ECO:0000256" key="1">
    <source>
        <dbReference type="SAM" id="Phobius"/>
    </source>
</evidence>
<evidence type="ECO:0000313" key="2">
    <source>
        <dbReference type="EMBL" id="WOX57350.1"/>
    </source>
</evidence>
<accession>A0AAX4FTX2</accession>
<name>A0AAX4FTX2_9EURY</name>
<evidence type="ECO:0000313" key="3">
    <source>
        <dbReference type="Proteomes" id="UP001305652"/>
    </source>
</evidence>
<proteinExistence type="predicted"/>
<dbReference type="GeneID" id="85733212"/>
<reference evidence="2 3" key="1">
    <citation type="submission" date="2023-10" db="EMBL/GenBank/DDBJ databases">
        <title>The complete genome sequence of Methanoculleus receptaculi DSM 18860.</title>
        <authorList>
            <person name="Lai S.-J."/>
            <person name="You Y.-T."/>
            <person name="Chen S.-C."/>
        </authorList>
    </citation>
    <scope>NUCLEOTIDE SEQUENCE [LARGE SCALE GENOMIC DNA]</scope>
    <source>
        <strain evidence="2 3">DSM 18860</strain>
    </source>
</reference>
<dbReference type="KEGG" id="mrc:R6Y96_08605"/>
<dbReference type="RefSeq" id="WP_318620907.1">
    <property type="nucleotide sequence ID" value="NZ_CP137642.1"/>
</dbReference>
<keyword evidence="1" id="KW-0812">Transmembrane</keyword>
<dbReference type="Proteomes" id="UP001305652">
    <property type="component" value="Chromosome"/>
</dbReference>
<feature type="transmembrane region" description="Helical" evidence="1">
    <location>
        <begin position="12"/>
        <end position="33"/>
    </location>
</feature>
<sequence length="320" mass="34654">MPVSSRDDALSEVVGFVLLLALIVVALSLYQVYGVPAAGRENEIAHMNQVKDRFVDYKIALDSLWIVSINTAGSAEGITLSTLFDLGTMGGSTQGGGIFFPVLAPIASGGTFSVNSSPDNFTILINGIEKVKLAPMGDVSYQSSNNYWIQQRYYYQMGGLFLEQDSGTTARLSPAVSVYRVNTGNADNPQYRLKVKIAAIQVIGGQEIGGQGIARVDTRLREGVGRETFTSAGNITVMVDAHDEKAAAAWRQVFIDAVERDGVDWGTDPDARPVCILREDKRVYMICRPETGSESTPIQDVDLDVTRANFTVTLQQTVVA</sequence>
<keyword evidence="1" id="KW-0472">Membrane</keyword>
<protein>
    <submittedName>
        <fullName evidence="2">Uncharacterized protein</fullName>
    </submittedName>
</protein>
<keyword evidence="1" id="KW-1133">Transmembrane helix</keyword>
<gene>
    <name evidence="2" type="ORF">R6Y96_08605</name>
</gene>
<organism evidence="2 3">
    <name type="scientific">Methanoculleus receptaculi</name>
    <dbReference type="NCBI Taxonomy" id="394967"/>
    <lineage>
        <taxon>Archaea</taxon>
        <taxon>Methanobacteriati</taxon>
        <taxon>Methanobacteriota</taxon>
        <taxon>Stenosarchaea group</taxon>
        <taxon>Methanomicrobia</taxon>
        <taxon>Methanomicrobiales</taxon>
        <taxon>Methanomicrobiaceae</taxon>
        <taxon>Methanoculleus</taxon>
    </lineage>
</organism>